<feature type="domain" description="Pyruvate:ferredoxin oxidoreductase core" evidence="4">
    <location>
        <begin position="500"/>
        <end position="587"/>
    </location>
</feature>
<dbReference type="Pfam" id="PF01855">
    <property type="entry name" value="POR_N"/>
    <property type="match status" value="1"/>
</dbReference>
<dbReference type="Proteomes" id="UP000192939">
    <property type="component" value="Unassembled WGS sequence"/>
</dbReference>
<dbReference type="InterPro" id="IPR050722">
    <property type="entry name" value="Pyruvate:ferred/Flavod_OxRd"/>
</dbReference>
<dbReference type="InterPro" id="IPR029061">
    <property type="entry name" value="THDP-binding"/>
</dbReference>
<proteinExistence type="predicted"/>
<dbReference type="SUPFAM" id="SSF53323">
    <property type="entry name" value="Pyruvate-ferredoxin oxidoreductase, PFOR, domain III"/>
    <property type="match status" value="1"/>
</dbReference>
<feature type="domain" description="Pyruvate flavodoxin/ferredoxin oxidoreductase pyrimidine binding" evidence="3">
    <location>
        <begin position="235"/>
        <end position="473"/>
    </location>
</feature>
<keyword evidence="6" id="KW-1185">Reference proteome</keyword>
<evidence type="ECO:0000256" key="1">
    <source>
        <dbReference type="ARBA" id="ARBA00023002"/>
    </source>
</evidence>
<dbReference type="EMBL" id="FXAE01000012">
    <property type="protein sequence ID" value="SMF16247.1"/>
    <property type="molecule type" value="Genomic_DNA"/>
</dbReference>
<organism evidence="5 6">
    <name type="scientific">Paenibacillus barengoltzii J12</name>
    <dbReference type="NCBI Taxonomy" id="935846"/>
    <lineage>
        <taxon>Bacteria</taxon>
        <taxon>Bacillati</taxon>
        <taxon>Bacillota</taxon>
        <taxon>Bacilli</taxon>
        <taxon>Bacillales</taxon>
        <taxon>Paenibacillaceae</taxon>
        <taxon>Paenibacillus</taxon>
    </lineage>
</organism>
<dbReference type="Pfam" id="PF17147">
    <property type="entry name" value="PFOR_II"/>
    <property type="match status" value="1"/>
</dbReference>
<dbReference type="PANTHER" id="PTHR32154:SF20">
    <property type="entry name" value="2-OXOGLUTARATE OXIDOREDUCTASE SUBUNIT KORA"/>
    <property type="match status" value="1"/>
</dbReference>
<keyword evidence="1" id="KW-0560">Oxidoreductase</keyword>
<protein>
    <submittedName>
        <fullName evidence="5">2-oxoglutarate ferredoxin oxidoreductase subunit alpha</fullName>
    </submittedName>
</protein>
<name>A0ABY1LYY1_9BACL</name>
<dbReference type="InterPro" id="IPR033412">
    <property type="entry name" value="PFOR_II"/>
</dbReference>
<comment type="caution">
    <text evidence="5">The sequence shown here is derived from an EMBL/GenBank/DDBJ whole genome shotgun (WGS) entry which is preliminary data.</text>
</comment>
<dbReference type="InterPro" id="IPR022367">
    <property type="entry name" value="2-oxoacid/accept_OxRdtase_asu"/>
</dbReference>
<evidence type="ECO:0000259" key="2">
    <source>
        <dbReference type="Pfam" id="PF01558"/>
    </source>
</evidence>
<dbReference type="PANTHER" id="PTHR32154">
    <property type="entry name" value="PYRUVATE-FLAVODOXIN OXIDOREDUCTASE-RELATED"/>
    <property type="match status" value="1"/>
</dbReference>
<dbReference type="CDD" id="cd07034">
    <property type="entry name" value="TPP_PYR_PFOR_IOR-alpha_like"/>
    <property type="match status" value="1"/>
</dbReference>
<evidence type="ECO:0000259" key="3">
    <source>
        <dbReference type="Pfam" id="PF01855"/>
    </source>
</evidence>
<feature type="domain" description="Pyruvate/ketoisovalerate oxidoreductase catalytic" evidence="2">
    <location>
        <begin position="39"/>
        <end position="199"/>
    </location>
</feature>
<dbReference type="SUPFAM" id="SSF52518">
    <property type="entry name" value="Thiamin diphosphate-binding fold (THDP-binding)"/>
    <property type="match status" value="1"/>
</dbReference>
<dbReference type="Pfam" id="PF01558">
    <property type="entry name" value="POR"/>
    <property type="match status" value="1"/>
</dbReference>
<dbReference type="NCBIfam" id="TIGR03710">
    <property type="entry name" value="OAFO_sf"/>
    <property type="match status" value="1"/>
</dbReference>
<accession>A0ABY1LYY1</accession>
<evidence type="ECO:0000313" key="6">
    <source>
        <dbReference type="Proteomes" id="UP000192939"/>
    </source>
</evidence>
<dbReference type="SUPFAM" id="SSF52922">
    <property type="entry name" value="TK C-terminal domain-like"/>
    <property type="match status" value="1"/>
</dbReference>
<dbReference type="InterPro" id="IPR019752">
    <property type="entry name" value="Pyrv/ketoisovalerate_OxRed_cat"/>
</dbReference>
<evidence type="ECO:0000259" key="4">
    <source>
        <dbReference type="Pfam" id="PF17147"/>
    </source>
</evidence>
<dbReference type="Gene3D" id="3.40.50.970">
    <property type="match status" value="1"/>
</dbReference>
<evidence type="ECO:0000313" key="5">
    <source>
        <dbReference type="EMBL" id="SMF16247.1"/>
    </source>
</evidence>
<dbReference type="InterPro" id="IPR009014">
    <property type="entry name" value="Transketo_C/PFOR_II"/>
</dbReference>
<dbReference type="InterPro" id="IPR002869">
    <property type="entry name" value="Pyrv_flavodox_OxRed_cen"/>
</dbReference>
<gene>
    <name evidence="5" type="ORF">SAMN02744124_01621</name>
</gene>
<dbReference type="Gene3D" id="3.40.50.920">
    <property type="match status" value="1"/>
</dbReference>
<dbReference type="Gene3D" id="3.40.920.10">
    <property type="entry name" value="Pyruvate-ferredoxin oxidoreductase, PFOR, domain III"/>
    <property type="match status" value="1"/>
</dbReference>
<dbReference type="InterPro" id="IPR002880">
    <property type="entry name" value="Pyrv_Fd/Flavodoxin_OxRdtase_N"/>
</dbReference>
<reference evidence="5 6" key="1">
    <citation type="submission" date="2017-04" db="EMBL/GenBank/DDBJ databases">
        <authorList>
            <person name="Varghese N."/>
            <person name="Submissions S."/>
        </authorList>
    </citation>
    <scope>NUCLEOTIDE SEQUENCE [LARGE SCALE GENOMIC DNA]</scope>
    <source>
        <strain evidence="5 6">J12</strain>
    </source>
</reference>
<sequence>MHVNILHFYYYLYFSIAIRLKGWAILISQLSWKIGGQQGEGVESTDRIFSTALNRLGYYLYGYRHFSSRIKGGHTNNKIRISTKPIRAISDDLDILVAFDQESIDLNAHELRSGGVIVADAKFNPTVPEGVDARLFPVPITSIAEELGTSLMKNMVASGASWALLGLPLEVFNKAVEEEFGRKGPAIVEKNIEAVKRGADFVLELAGGPLEEFKLEPADGKQKLFMIGNEAIGLGAVAAGCRIMSAYPITPASEIMEYLIKKLPKFGGTVIQTEDEIAAITMAIGSSYAGVRTMTASAGPGLSLMMEAIGLAGMTETPVVIIDTQRGGPSTGLPTKQEQSDINALIYGTHGEIPKIVIAPSSIEECFYDTVEAFNLADKYQVPVIVATDLQLSLGKQSCEMLDFNKVMIDRGYLVKDIPDREDSSMFNRYAFTENGISPRVLPGEKNGIHHVTGVEHDESGRPSESPVNRKKMMDKRLRKLANLEVTNPIHLQAPHAEPDLLIIGMGSTGGTIDQARIRLSEDGLKTNHMTVRLLHPFPTEQVLPQIEKAKKVVVLENNATGQLANLIKQNVGYHDKIVNVLKYNGNPFLPSEVYEECKKAAGKKAQEELVKNGNV</sequence>